<feature type="domain" description="EGF-like" evidence="9">
    <location>
        <begin position="868"/>
        <end position="906"/>
    </location>
</feature>
<feature type="transmembrane region" description="Helical" evidence="7">
    <location>
        <begin position="673"/>
        <end position="695"/>
    </location>
</feature>
<evidence type="ECO:0000256" key="3">
    <source>
        <dbReference type="ARBA" id="ARBA00022840"/>
    </source>
</evidence>
<dbReference type="InterPro" id="IPR008271">
    <property type="entry name" value="Ser/Thr_kinase_AS"/>
</dbReference>
<dbReference type="Gene3D" id="2.60.120.200">
    <property type="match status" value="1"/>
</dbReference>
<organism evidence="10 11">
    <name type="scientific">Mytilus galloprovincialis</name>
    <name type="common">Mediterranean mussel</name>
    <dbReference type="NCBI Taxonomy" id="29158"/>
    <lineage>
        <taxon>Eukaryota</taxon>
        <taxon>Metazoa</taxon>
        <taxon>Spiralia</taxon>
        <taxon>Lophotrochozoa</taxon>
        <taxon>Mollusca</taxon>
        <taxon>Bivalvia</taxon>
        <taxon>Autobranchia</taxon>
        <taxon>Pteriomorphia</taxon>
        <taxon>Mytilida</taxon>
        <taxon>Mytiloidea</taxon>
        <taxon>Mytilidae</taxon>
        <taxon>Mytilinae</taxon>
        <taxon>Mytilus</taxon>
    </lineage>
</organism>
<feature type="transmembrane region" description="Helical" evidence="7">
    <location>
        <begin position="600"/>
        <end position="622"/>
    </location>
</feature>
<evidence type="ECO:0000256" key="1">
    <source>
        <dbReference type="ARBA" id="ARBA00004479"/>
    </source>
</evidence>
<dbReference type="InterPro" id="IPR051997">
    <property type="entry name" value="STK_NEK"/>
</dbReference>
<keyword evidence="4" id="KW-1015">Disulfide bond</keyword>
<feature type="transmembrane region" description="Helical" evidence="7">
    <location>
        <begin position="512"/>
        <end position="534"/>
    </location>
</feature>
<dbReference type="InterPro" id="IPR009030">
    <property type="entry name" value="Growth_fac_rcpt_cys_sf"/>
</dbReference>
<evidence type="ECO:0000313" key="11">
    <source>
        <dbReference type="Proteomes" id="UP000596742"/>
    </source>
</evidence>
<name>A0A8B6FQE0_MYTGA</name>
<dbReference type="PROSITE" id="PS50026">
    <property type="entry name" value="EGF_3"/>
    <property type="match status" value="1"/>
</dbReference>
<keyword evidence="2" id="KW-0547">Nucleotide-binding</keyword>
<dbReference type="OrthoDB" id="6162209at2759"/>
<feature type="region of interest" description="Disordered" evidence="6">
    <location>
        <begin position="1"/>
        <end position="34"/>
    </location>
</feature>
<dbReference type="EMBL" id="UYJE01007251">
    <property type="protein sequence ID" value="VDI53044.1"/>
    <property type="molecule type" value="Genomic_DNA"/>
</dbReference>
<dbReference type="Pfam" id="PF13385">
    <property type="entry name" value="Laminin_G_3"/>
    <property type="match status" value="1"/>
</dbReference>
<feature type="domain" description="Protein kinase" evidence="8">
    <location>
        <begin position="297"/>
        <end position="618"/>
    </location>
</feature>
<accession>A0A8B6FQE0</accession>
<feature type="transmembrane region" description="Helical" evidence="7">
    <location>
        <begin position="566"/>
        <end position="588"/>
    </location>
</feature>
<dbReference type="SMART" id="SM00220">
    <property type="entry name" value="S_TKc"/>
    <property type="match status" value="1"/>
</dbReference>
<evidence type="ECO:0000256" key="6">
    <source>
        <dbReference type="SAM" id="MobiDB-lite"/>
    </source>
</evidence>
<dbReference type="GO" id="GO:0016020">
    <property type="term" value="C:membrane"/>
    <property type="evidence" value="ECO:0007669"/>
    <property type="project" value="UniProtKB-SubCell"/>
</dbReference>
<gene>
    <name evidence="10" type="ORF">MGAL_10B032039</name>
</gene>
<evidence type="ECO:0000259" key="8">
    <source>
        <dbReference type="PROSITE" id="PS50011"/>
    </source>
</evidence>
<dbReference type="SUPFAM" id="SSF49899">
    <property type="entry name" value="Concanavalin A-like lectins/glucanases"/>
    <property type="match status" value="1"/>
</dbReference>
<feature type="transmembrane region" description="Helical" evidence="7">
    <location>
        <begin position="634"/>
        <end position="652"/>
    </location>
</feature>
<feature type="transmembrane region" description="Helical" evidence="7">
    <location>
        <begin position="1548"/>
        <end position="1570"/>
    </location>
</feature>
<feature type="compositionally biased region" description="Polar residues" evidence="6">
    <location>
        <begin position="19"/>
        <end position="32"/>
    </location>
</feature>
<evidence type="ECO:0000256" key="2">
    <source>
        <dbReference type="ARBA" id="ARBA00022741"/>
    </source>
</evidence>
<feature type="transmembrane region" description="Helical" evidence="7">
    <location>
        <begin position="707"/>
        <end position="728"/>
    </location>
</feature>
<comment type="subcellular location">
    <subcellularLocation>
        <location evidence="1">Membrane</location>
        <topology evidence="1">Single-pass type I membrane protein</topology>
    </subcellularLocation>
</comment>
<dbReference type="SUPFAM" id="SSF57184">
    <property type="entry name" value="Growth factor receptor domain"/>
    <property type="match status" value="1"/>
</dbReference>
<dbReference type="GO" id="GO:0005524">
    <property type="term" value="F:ATP binding"/>
    <property type="evidence" value="ECO:0007669"/>
    <property type="project" value="UniProtKB-KW"/>
</dbReference>
<dbReference type="SUPFAM" id="SSF56112">
    <property type="entry name" value="Protein kinase-like (PK-like)"/>
    <property type="match status" value="9"/>
</dbReference>
<keyword evidence="10" id="KW-0418">Kinase</keyword>
<dbReference type="SMART" id="SM01411">
    <property type="entry name" value="Ephrin_rec_like"/>
    <property type="match status" value="2"/>
</dbReference>
<sequence length="1650" mass="187327">MDIGPNESCNTSKDDFQLASGNSPTRTASSIHDNGCKSLHNIKAAVNACEDTIYRERLPPLDYNGTKILPQEPTAAPLPVIPAQEPTVRYQEEPILIETDGGAHVGSGVTPGTPLRLLIVSSKIRNSNAFRTAILSNVVFVQYKYESASLDSLQNLIINTLKVRKVESIAMVMSCVGSSIQITGKEETIMNKETFAETQIQDFFNKLKEIYVEGVNSRLDFLACHAMSYIYTDSMILVKELEKLLQIPVGMYRDILGTDTGQKDGSTKNLSACVGELYFKLDRLKGWTRQQQSMAGFEKIQTVGKGAYGAHGFIQEKEDDDSLVILKEINMHDLNAAERQLALNEVSILAMLMHPNIVSYYDSFEEDGVLMIEIEYADGGTLSQFLSQRDKPLEEREILVMFQQIVSAIKHIHEQNILHRDLKTANIFLTKEGIIKIGDFGISKMMSSANKGANTVLGTPYYISPEMCEGKQYYDKSDIWALGCILYEMACLHEFLYVYLQCEGKQYYDKSDIWALGCILYEMACLHEFLYVYLQCEGKQYYDKSDIGHLVVYTCEGSSIMTMSDIWALGCILYEMACLHEFLLYVYLQCEGKQYYDKSDIWALGCILYEMACLHEFLYVYLQCEGKQYYDKSDIWALGCILYEMACLHEFYMFIYSVKEACEGKQYYDKSDIWALGCILYEMACLHEFLYVYLQCEGKQYYDKSDIWALGCILYEMACLHEFLYVYLQCEGKQYYDKSDIWALGCILYEMACLHEFLYVYLQCEGKQYYDSQILALGCILYEWLCEGKQYYDKSDIWALGCILYEMACLHEFLYVYLQCEGKQYYDKSDIWHLVCEGKQYYDKSDIWALGCILYEMACYSGNTCSIYTDPCSSNPCHPTAECISNKDKYMCYCEHGNLLTDNGCKDIDENFDIFMNRYKNGMPAYLRNPFVSHTNHSMTIMFWIRILARPGENPVLVSLEKTPIGTIIPTFNTSIHQLIVRGQSAILRGSTKTDYIQYGTDVADGKWHFMVFSLEPSGKVKLFIDSIKKTEYDRMSGILNFNQYVSWQVIFGSTDTLGRISKLRIYKTVFHDIDIYKAKDNTSHLPSDQLIQGWTNIKLTWSTFKKVPSGAGNDNVCDINFPNCLDGDRTKPSISCPDDQIKIGTERLTAFTGLKNSYNKNEDVQYVNTSVHYDELYTYGSSNEVFIGYDEALNYGICRFKVYVKYADCPRPETNADISYCPNSKNICELNCPTGEALCIKHKQKYRCGALGVYNFEHPRNKLILPTCGGKQNQTIALSVSLTYKTVTNCVPTFPSNIKTGFEVKLRTDLPNLWPMGAGMTWCGSQCIWDAVCRGTSTYIDVTFTLHVPQLSASIERNGKTYKIREALFIFILQENGLNFNNVAGAQLERDSVNIDESSSCPDGYMVVRKQCVECGKGTYRNDTTMTCAFCAVGSYQTNVGRTVCEPCESSKTTLNFGSDSSTDCIDNCPPGQYYVPSTSGCVPCERHYYQYMSGQDFCYPCPHGTITSEKGSNSSDSCYRKNAEEGSVPNNSDSGKISADMANTGIMIGLSIGLVLLLCIVVSVVIVYKRLTSDSDYSVPIDNNQYQVQSHEHHYDEMTNRSQQYLNVGSIPHRHGLSNNGYENADDNYATITEYFELYEKPTETENI</sequence>
<protein>
    <submittedName>
        <fullName evidence="10">NIMA (Never in mitosis gene a)-related kinase</fullName>
        <ecNumber evidence="10">2.7.11.1</ecNumber>
    </submittedName>
</protein>
<dbReference type="InterPro" id="IPR011641">
    <property type="entry name" value="Tyr-kin_ephrin_A/B_rcpt-like"/>
</dbReference>
<dbReference type="PANTHER" id="PTHR44535">
    <property type="entry name" value="PROTEIN CBG16200"/>
    <property type="match status" value="1"/>
</dbReference>
<keyword evidence="3" id="KW-0067">ATP-binding</keyword>
<keyword evidence="7" id="KW-1133">Transmembrane helix</keyword>
<feature type="compositionally biased region" description="Polar residues" evidence="6">
    <location>
        <begin position="1510"/>
        <end position="1519"/>
    </location>
</feature>
<feature type="region of interest" description="Disordered" evidence="6">
    <location>
        <begin position="1510"/>
        <end position="1534"/>
    </location>
</feature>
<keyword evidence="11" id="KW-1185">Reference proteome</keyword>
<dbReference type="InterPro" id="IPR013320">
    <property type="entry name" value="ConA-like_dom_sf"/>
</dbReference>
<dbReference type="Proteomes" id="UP000596742">
    <property type="component" value="Unassembled WGS sequence"/>
</dbReference>
<keyword evidence="5" id="KW-0245">EGF-like domain</keyword>
<dbReference type="PROSITE" id="PS00108">
    <property type="entry name" value="PROTEIN_KINASE_ST"/>
    <property type="match status" value="1"/>
</dbReference>
<dbReference type="Gene3D" id="2.10.50.10">
    <property type="entry name" value="Tumor Necrosis Factor Receptor, subunit A, domain 2"/>
    <property type="match status" value="2"/>
</dbReference>
<proteinExistence type="predicted"/>
<dbReference type="Pfam" id="PF07699">
    <property type="entry name" value="Ephrin_rec_like"/>
    <property type="match status" value="2"/>
</dbReference>
<comment type="caution">
    <text evidence="5">Lacks conserved residue(s) required for the propagation of feature annotation.</text>
</comment>
<reference evidence="10" key="1">
    <citation type="submission" date="2018-11" db="EMBL/GenBank/DDBJ databases">
        <authorList>
            <person name="Alioto T."/>
            <person name="Alioto T."/>
        </authorList>
    </citation>
    <scope>NUCLEOTIDE SEQUENCE</scope>
</reference>
<dbReference type="GO" id="GO:0004674">
    <property type="term" value="F:protein serine/threonine kinase activity"/>
    <property type="evidence" value="ECO:0007669"/>
    <property type="project" value="UniProtKB-EC"/>
</dbReference>
<evidence type="ECO:0000313" key="10">
    <source>
        <dbReference type="EMBL" id="VDI53044.1"/>
    </source>
</evidence>
<dbReference type="Gene3D" id="3.30.200.20">
    <property type="entry name" value="Phosphorylase Kinase, domain 1"/>
    <property type="match status" value="1"/>
</dbReference>
<dbReference type="Gene3D" id="2.10.25.10">
    <property type="entry name" value="Laminin"/>
    <property type="match status" value="1"/>
</dbReference>
<evidence type="ECO:0000259" key="9">
    <source>
        <dbReference type="PROSITE" id="PS50026"/>
    </source>
</evidence>
<keyword evidence="7" id="KW-0812">Transmembrane</keyword>
<dbReference type="InterPro" id="IPR011009">
    <property type="entry name" value="Kinase-like_dom_sf"/>
</dbReference>
<feature type="transmembrane region" description="Helical" evidence="7">
    <location>
        <begin position="479"/>
        <end position="500"/>
    </location>
</feature>
<evidence type="ECO:0000256" key="4">
    <source>
        <dbReference type="ARBA" id="ARBA00023157"/>
    </source>
</evidence>
<dbReference type="PANTHER" id="PTHR44535:SF5">
    <property type="entry name" value="PROTEIN KINASE DOMAIN-CONTAINING PROTEIN"/>
    <property type="match status" value="1"/>
</dbReference>
<keyword evidence="7" id="KW-0472">Membrane</keyword>
<keyword evidence="10" id="KW-0808">Transferase</keyword>
<dbReference type="InterPro" id="IPR000742">
    <property type="entry name" value="EGF"/>
</dbReference>
<dbReference type="Pfam" id="PF00069">
    <property type="entry name" value="Pkinase"/>
    <property type="match status" value="1"/>
</dbReference>
<evidence type="ECO:0000256" key="5">
    <source>
        <dbReference type="PROSITE-ProRule" id="PRU00076"/>
    </source>
</evidence>
<dbReference type="InterPro" id="IPR000719">
    <property type="entry name" value="Prot_kinase_dom"/>
</dbReference>
<dbReference type="EC" id="2.7.11.1" evidence="10"/>
<feature type="transmembrane region" description="Helical" evidence="7">
    <location>
        <begin position="740"/>
        <end position="762"/>
    </location>
</feature>
<evidence type="ECO:0000256" key="7">
    <source>
        <dbReference type="SAM" id="Phobius"/>
    </source>
</evidence>
<dbReference type="PROSITE" id="PS50011">
    <property type="entry name" value="PROTEIN_KINASE_DOM"/>
    <property type="match status" value="1"/>
</dbReference>
<comment type="caution">
    <text evidence="10">The sequence shown here is derived from an EMBL/GenBank/DDBJ whole genome shotgun (WGS) entry which is preliminary data.</text>
</comment>
<dbReference type="Gene3D" id="1.10.510.10">
    <property type="entry name" value="Transferase(Phosphotransferase) domain 1"/>
    <property type="match status" value="8"/>
</dbReference>